<sequence>MVNSVPEELKSWRRKWRRTKEDGKVEVEKLSGGERIAKRRWTGKKMGKKVVLTRTDGAQPGLGKVTATTTLMSRGTVADPATPVTVDAATREVLPAQTGHLTCTGYREESDERNKRRLRYIGHVIRVQKTDLMSTALMGRVDEGLQEKRKTSNVTDGQDYDNHWAVSWRGQPALWPRDKTLAQRSEGGVVRSLAETNQGP</sequence>
<accession>A0AAV4EZ45</accession>
<dbReference type="Proteomes" id="UP000762676">
    <property type="component" value="Unassembled WGS sequence"/>
</dbReference>
<keyword evidence="2" id="KW-1185">Reference proteome</keyword>
<proteinExistence type="predicted"/>
<reference evidence="1 2" key="1">
    <citation type="journal article" date="2021" name="Elife">
        <title>Chloroplast acquisition without the gene transfer in kleptoplastic sea slugs, Plakobranchus ocellatus.</title>
        <authorList>
            <person name="Maeda T."/>
            <person name="Takahashi S."/>
            <person name="Yoshida T."/>
            <person name="Shimamura S."/>
            <person name="Takaki Y."/>
            <person name="Nagai Y."/>
            <person name="Toyoda A."/>
            <person name="Suzuki Y."/>
            <person name="Arimoto A."/>
            <person name="Ishii H."/>
            <person name="Satoh N."/>
            <person name="Nishiyama T."/>
            <person name="Hasebe M."/>
            <person name="Maruyama T."/>
            <person name="Minagawa J."/>
            <person name="Obokata J."/>
            <person name="Shigenobu S."/>
        </authorList>
    </citation>
    <scope>NUCLEOTIDE SEQUENCE [LARGE SCALE GENOMIC DNA]</scope>
</reference>
<name>A0AAV4EZ45_9GAST</name>
<evidence type="ECO:0008006" key="3">
    <source>
        <dbReference type="Google" id="ProtNLM"/>
    </source>
</evidence>
<dbReference type="AlphaFoldDB" id="A0AAV4EZ45"/>
<evidence type="ECO:0000313" key="2">
    <source>
        <dbReference type="Proteomes" id="UP000762676"/>
    </source>
</evidence>
<comment type="caution">
    <text evidence="1">The sequence shown here is derived from an EMBL/GenBank/DDBJ whole genome shotgun (WGS) entry which is preliminary data.</text>
</comment>
<organism evidence="1 2">
    <name type="scientific">Elysia marginata</name>
    <dbReference type="NCBI Taxonomy" id="1093978"/>
    <lineage>
        <taxon>Eukaryota</taxon>
        <taxon>Metazoa</taxon>
        <taxon>Spiralia</taxon>
        <taxon>Lophotrochozoa</taxon>
        <taxon>Mollusca</taxon>
        <taxon>Gastropoda</taxon>
        <taxon>Heterobranchia</taxon>
        <taxon>Euthyneura</taxon>
        <taxon>Panpulmonata</taxon>
        <taxon>Sacoglossa</taxon>
        <taxon>Placobranchoidea</taxon>
        <taxon>Plakobranchidae</taxon>
        <taxon>Elysia</taxon>
    </lineage>
</organism>
<protein>
    <recommendedName>
        <fullName evidence="3">DUF5641 domain-containing protein</fullName>
    </recommendedName>
</protein>
<evidence type="ECO:0000313" key="1">
    <source>
        <dbReference type="EMBL" id="GFR65970.1"/>
    </source>
</evidence>
<gene>
    <name evidence="1" type="ORF">ElyMa_000216100</name>
</gene>
<dbReference type="EMBL" id="BMAT01000419">
    <property type="protein sequence ID" value="GFR65970.1"/>
    <property type="molecule type" value="Genomic_DNA"/>
</dbReference>